<dbReference type="EMBL" id="GL876970">
    <property type="protein sequence ID" value="KLU87891.1"/>
    <property type="molecule type" value="Genomic_DNA"/>
</dbReference>
<dbReference type="InterPro" id="IPR045257">
    <property type="entry name" value="E2/Pdx1"/>
</dbReference>
<sequence length="195" mass="21043">MATLAALGRMSGRLNRRRLARAVVTPRGFRTSATALAAQNFTMPALSPTMTEGNIAAWRVKEGDKFSAGDVLLEIETDKATMDVEAQDEGILMKIMQGDGAKAIKVGARIAVLAEDGDDISALEIPPDESGATAAKETQQKQPKRPARQAPTPSSPCPAFISLTVPKTEEKRAKAFLERFKLVIEEEPENLVLLQ</sequence>
<dbReference type="Gene3D" id="2.40.50.100">
    <property type="match status" value="1"/>
</dbReference>
<dbReference type="PROSITE" id="PS50968">
    <property type="entry name" value="BIOTINYL_LIPOYL"/>
    <property type="match status" value="1"/>
</dbReference>
<evidence type="ECO:0000256" key="3">
    <source>
        <dbReference type="SAM" id="MobiDB-lite"/>
    </source>
</evidence>
<dbReference type="PANTHER" id="PTHR23151:SF82">
    <property type="entry name" value="PYRUVATE DEHYDROGENASE COMPLEX PROTEIN X COMPONENT, MITOCHONDRIAL"/>
    <property type="match status" value="1"/>
</dbReference>
<dbReference type="SUPFAM" id="SSF51230">
    <property type="entry name" value="Single hybrid motif"/>
    <property type="match status" value="1"/>
</dbReference>
<dbReference type="OrthoDB" id="202158at2759"/>
<dbReference type="FunFam" id="2.40.50.100:FF:000010">
    <property type="entry name" value="Acetyltransferase component of pyruvate dehydrogenase complex"/>
    <property type="match status" value="1"/>
</dbReference>
<evidence type="ECO:0000256" key="2">
    <source>
        <dbReference type="ARBA" id="ARBA00022946"/>
    </source>
</evidence>
<dbReference type="Pfam" id="PF00364">
    <property type="entry name" value="Biotin_lipoyl"/>
    <property type="match status" value="1"/>
</dbReference>
<dbReference type="Proteomes" id="UP000011715">
    <property type="component" value="Unassembled WGS sequence"/>
</dbReference>
<dbReference type="PROSITE" id="PS00189">
    <property type="entry name" value="LIPOYL"/>
    <property type="match status" value="1"/>
</dbReference>
<reference evidence="5" key="1">
    <citation type="submission" date="2010-05" db="EMBL/GenBank/DDBJ databases">
        <title>The Genome Sequence of Magnaporthe poae strain ATCC 64411.</title>
        <authorList>
            <consortium name="The Broad Institute Genome Sequencing Platform"/>
            <consortium name="Broad Institute Genome Sequencing Center for Infectious Disease"/>
            <person name="Ma L.-J."/>
            <person name="Dead R."/>
            <person name="Young S."/>
            <person name="Zeng Q."/>
            <person name="Koehrsen M."/>
            <person name="Alvarado L."/>
            <person name="Berlin A."/>
            <person name="Chapman S.B."/>
            <person name="Chen Z."/>
            <person name="Freedman E."/>
            <person name="Gellesch M."/>
            <person name="Goldberg J."/>
            <person name="Griggs A."/>
            <person name="Gujja S."/>
            <person name="Heilman E.R."/>
            <person name="Heiman D."/>
            <person name="Hepburn T."/>
            <person name="Howarth C."/>
            <person name="Jen D."/>
            <person name="Larson L."/>
            <person name="Mehta T."/>
            <person name="Neiman D."/>
            <person name="Pearson M."/>
            <person name="Roberts A."/>
            <person name="Saif S."/>
            <person name="Shea T."/>
            <person name="Shenoy N."/>
            <person name="Sisk P."/>
            <person name="Stolte C."/>
            <person name="Sykes S."/>
            <person name="Walk T."/>
            <person name="White J."/>
            <person name="Yandava C."/>
            <person name="Haas B."/>
            <person name="Nusbaum C."/>
            <person name="Birren B."/>
        </authorList>
    </citation>
    <scope>NUCLEOTIDE SEQUENCE</scope>
    <source>
        <strain evidence="5">ATCC 64411</strain>
    </source>
</reference>
<keyword evidence="7" id="KW-1185">Reference proteome</keyword>
<dbReference type="AlphaFoldDB" id="A0A0C4E389"/>
<dbReference type="GO" id="GO:0006086">
    <property type="term" value="P:pyruvate decarboxylation to acetyl-CoA"/>
    <property type="evidence" value="ECO:0007669"/>
    <property type="project" value="InterPro"/>
</dbReference>
<dbReference type="GO" id="GO:0045254">
    <property type="term" value="C:pyruvate dehydrogenase complex"/>
    <property type="evidence" value="ECO:0007669"/>
    <property type="project" value="InterPro"/>
</dbReference>
<feature type="region of interest" description="Disordered" evidence="3">
    <location>
        <begin position="121"/>
        <end position="163"/>
    </location>
</feature>
<dbReference type="eggNOG" id="KOG0557">
    <property type="taxonomic scope" value="Eukaryota"/>
</dbReference>
<feature type="domain" description="Lipoyl-binding" evidence="4">
    <location>
        <begin position="38"/>
        <end position="114"/>
    </location>
</feature>
<evidence type="ECO:0000256" key="1">
    <source>
        <dbReference type="ARBA" id="ARBA00022823"/>
    </source>
</evidence>
<dbReference type="STRING" id="644358.A0A0C4E389"/>
<dbReference type="EMBL" id="ADBL01001653">
    <property type="status" value="NOT_ANNOTATED_CDS"/>
    <property type="molecule type" value="Genomic_DNA"/>
</dbReference>
<keyword evidence="1" id="KW-0450">Lipoyl</keyword>
<keyword evidence="5" id="KW-0670">Pyruvate</keyword>
<organism evidence="6 7">
    <name type="scientific">Magnaporthiopsis poae (strain ATCC 64411 / 73-15)</name>
    <name type="common">Kentucky bluegrass fungus</name>
    <name type="synonym">Magnaporthe poae</name>
    <dbReference type="NCBI Taxonomy" id="644358"/>
    <lineage>
        <taxon>Eukaryota</taxon>
        <taxon>Fungi</taxon>
        <taxon>Dikarya</taxon>
        <taxon>Ascomycota</taxon>
        <taxon>Pezizomycotina</taxon>
        <taxon>Sordariomycetes</taxon>
        <taxon>Sordariomycetidae</taxon>
        <taxon>Magnaporthales</taxon>
        <taxon>Magnaporthaceae</taxon>
        <taxon>Magnaporthiopsis</taxon>
    </lineage>
</organism>
<dbReference type="InterPro" id="IPR000089">
    <property type="entry name" value="Biotin_lipoyl"/>
</dbReference>
<reference evidence="6" key="4">
    <citation type="journal article" date="2015" name="G3 (Bethesda)">
        <title>Genome sequences of three phytopathogenic species of the Magnaporthaceae family of fungi.</title>
        <authorList>
            <person name="Okagaki L.H."/>
            <person name="Nunes C.C."/>
            <person name="Sailsbery J."/>
            <person name="Clay B."/>
            <person name="Brown D."/>
            <person name="John T."/>
            <person name="Oh Y."/>
            <person name="Young N."/>
            <person name="Fitzgerald M."/>
            <person name="Haas B.J."/>
            <person name="Zeng Q."/>
            <person name="Young S."/>
            <person name="Adiconis X."/>
            <person name="Fan L."/>
            <person name="Levin J.Z."/>
            <person name="Mitchell T.K."/>
            <person name="Okubara P.A."/>
            <person name="Farman M.L."/>
            <person name="Kohn L.M."/>
            <person name="Birren B."/>
            <person name="Ma L.-J."/>
            <person name="Dean R.A."/>
        </authorList>
    </citation>
    <scope>NUCLEOTIDE SEQUENCE</scope>
    <source>
        <strain evidence="6">ATCC 64411 / 73-15</strain>
    </source>
</reference>
<evidence type="ECO:0000313" key="6">
    <source>
        <dbReference type="EnsemblFungi" id="MAPG_06881T0"/>
    </source>
</evidence>
<dbReference type="GO" id="GO:0004742">
    <property type="term" value="F:dihydrolipoyllysine-residue acetyltransferase activity"/>
    <property type="evidence" value="ECO:0007669"/>
    <property type="project" value="TreeGrafter"/>
</dbReference>
<evidence type="ECO:0000259" key="4">
    <source>
        <dbReference type="PROSITE" id="PS50968"/>
    </source>
</evidence>
<dbReference type="EMBL" id="ADBL01001654">
    <property type="status" value="NOT_ANNOTATED_CDS"/>
    <property type="molecule type" value="Genomic_DNA"/>
</dbReference>
<reference evidence="5" key="3">
    <citation type="submission" date="2011-03" db="EMBL/GenBank/DDBJ databases">
        <title>Annotation of Magnaporthe poae ATCC 64411.</title>
        <authorList>
            <person name="Ma L.-J."/>
            <person name="Dead R."/>
            <person name="Young S.K."/>
            <person name="Zeng Q."/>
            <person name="Gargeya S."/>
            <person name="Fitzgerald M."/>
            <person name="Haas B."/>
            <person name="Abouelleil A."/>
            <person name="Alvarado L."/>
            <person name="Arachchi H.M."/>
            <person name="Berlin A."/>
            <person name="Brown A."/>
            <person name="Chapman S.B."/>
            <person name="Chen Z."/>
            <person name="Dunbar C."/>
            <person name="Freedman E."/>
            <person name="Gearin G."/>
            <person name="Gellesch M."/>
            <person name="Goldberg J."/>
            <person name="Griggs A."/>
            <person name="Gujja S."/>
            <person name="Heiman D."/>
            <person name="Howarth C."/>
            <person name="Larson L."/>
            <person name="Lui A."/>
            <person name="MacDonald P.J.P."/>
            <person name="Mehta T."/>
            <person name="Montmayeur A."/>
            <person name="Murphy C."/>
            <person name="Neiman D."/>
            <person name="Pearson M."/>
            <person name="Priest M."/>
            <person name="Roberts A."/>
            <person name="Saif S."/>
            <person name="Shea T."/>
            <person name="Shenoy N."/>
            <person name="Sisk P."/>
            <person name="Stolte C."/>
            <person name="Sykes S."/>
            <person name="Yandava C."/>
            <person name="Wortman J."/>
            <person name="Nusbaum C."/>
            <person name="Birren B."/>
        </authorList>
    </citation>
    <scope>NUCLEOTIDE SEQUENCE</scope>
    <source>
        <strain evidence="5">ATCC 64411</strain>
    </source>
</reference>
<evidence type="ECO:0000313" key="5">
    <source>
        <dbReference type="EMBL" id="KLU87891.1"/>
    </source>
</evidence>
<dbReference type="EnsemblFungi" id="MAPG_06881T0">
    <property type="protein sequence ID" value="MAPG_06881T0"/>
    <property type="gene ID" value="MAPG_06881"/>
</dbReference>
<dbReference type="InterPro" id="IPR011053">
    <property type="entry name" value="Single_hybrid_motif"/>
</dbReference>
<protein>
    <submittedName>
        <fullName evidence="5">Pyruvate dehydrogenase complex protein X component</fullName>
    </submittedName>
</protein>
<gene>
    <name evidence="5" type="ORF">MAPG_06881</name>
</gene>
<dbReference type="CDD" id="cd06849">
    <property type="entry name" value="lipoyl_domain"/>
    <property type="match status" value="1"/>
</dbReference>
<accession>A0A0C4E389</accession>
<dbReference type="VEuPathDB" id="FungiDB:MAPG_06881"/>
<dbReference type="PANTHER" id="PTHR23151">
    <property type="entry name" value="DIHYDROLIPOAMIDE ACETYL/SUCCINYL-TRANSFERASE-RELATED"/>
    <property type="match status" value="1"/>
</dbReference>
<reference evidence="6" key="5">
    <citation type="submission" date="2015-06" db="UniProtKB">
        <authorList>
            <consortium name="EnsemblFungi"/>
        </authorList>
    </citation>
    <scope>IDENTIFICATION</scope>
    <source>
        <strain evidence="6">ATCC 64411</strain>
    </source>
</reference>
<keyword evidence="2" id="KW-0809">Transit peptide</keyword>
<proteinExistence type="predicted"/>
<name>A0A0C4E389_MAGP6</name>
<reference evidence="7" key="2">
    <citation type="submission" date="2010-05" db="EMBL/GenBank/DDBJ databases">
        <title>The genome sequence of Magnaporthe poae strain ATCC 64411.</title>
        <authorList>
            <person name="Ma L.-J."/>
            <person name="Dead R."/>
            <person name="Young S."/>
            <person name="Zeng Q."/>
            <person name="Koehrsen M."/>
            <person name="Alvarado L."/>
            <person name="Berlin A."/>
            <person name="Chapman S.B."/>
            <person name="Chen Z."/>
            <person name="Freedman E."/>
            <person name="Gellesch M."/>
            <person name="Goldberg J."/>
            <person name="Griggs A."/>
            <person name="Gujja S."/>
            <person name="Heilman E.R."/>
            <person name="Heiman D."/>
            <person name="Hepburn T."/>
            <person name="Howarth C."/>
            <person name="Jen D."/>
            <person name="Larson L."/>
            <person name="Mehta T."/>
            <person name="Neiman D."/>
            <person name="Pearson M."/>
            <person name="Roberts A."/>
            <person name="Saif S."/>
            <person name="Shea T."/>
            <person name="Shenoy N."/>
            <person name="Sisk P."/>
            <person name="Stolte C."/>
            <person name="Sykes S."/>
            <person name="Walk T."/>
            <person name="White J."/>
            <person name="Yandava C."/>
            <person name="Haas B."/>
            <person name="Nusbaum C."/>
            <person name="Birren B."/>
        </authorList>
    </citation>
    <scope>NUCLEOTIDE SEQUENCE [LARGE SCALE GENOMIC DNA]</scope>
    <source>
        <strain evidence="7">ATCC 64411 / 73-15</strain>
    </source>
</reference>
<dbReference type="InterPro" id="IPR003016">
    <property type="entry name" value="2-oxoA_DH_lipoyl-BS"/>
</dbReference>
<evidence type="ECO:0000313" key="7">
    <source>
        <dbReference type="Proteomes" id="UP000011715"/>
    </source>
</evidence>